<feature type="domain" description="Ig-like" evidence="20">
    <location>
        <begin position="1272"/>
        <end position="1354"/>
    </location>
</feature>
<feature type="domain" description="Ig-like" evidence="20">
    <location>
        <begin position="1361"/>
        <end position="1445"/>
    </location>
</feature>
<dbReference type="SUPFAM" id="SSF81321">
    <property type="entry name" value="Family A G protein-coupled receptor-like"/>
    <property type="match status" value="1"/>
</dbReference>
<keyword evidence="5 18" id="KW-0812">Transmembrane</keyword>
<dbReference type="FunFam" id="2.60.40.10:FF:000671">
    <property type="entry name" value="Vascular cell adhesion molecule 1"/>
    <property type="match status" value="4"/>
</dbReference>
<accession>A0A6B0QP62</accession>
<comment type="function">
    <text evidence="16">Cell adhesion glycoprotein predominantly expressed on the surface of endothelial cells that plays an important role in immune surveillance and inflammation. Acts as a major regulator of leukocyte adhesion to the endothelium through interaction with different types of integrins. During inflammatory responses, binds ligands on the surface of activated endothelial cells to initiate the activation of calcium channels and the plasma membrane-associated small GTPase RAC1 leading to leukocyte transendothelial migration. Also serves as a quality-control checkpoint for entry into bone marrow by providing a 'don't-eat-me' stamping in the context of major histocompatibility complex (MHC) class-I presentation.</text>
</comment>
<dbReference type="EMBL" id="VBQZ03000002">
    <property type="protein sequence ID" value="MXQ79658.1"/>
    <property type="molecule type" value="Genomic_DNA"/>
</dbReference>
<dbReference type="PROSITE" id="PS50835">
    <property type="entry name" value="IG_LIKE"/>
    <property type="match status" value="7"/>
</dbReference>
<dbReference type="SMART" id="SM00409">
    <property type="entry name" value="IG"/>
    <property type="match status" value="7"/>
</dbReference>
<keyword evidence="11" id="KW-0297">G-protein coupled receptor</keyword>
<feature type="domain" description="Ig-like" evidence="20">
    <location>
        <begin position="984"/>
        <end position="1066"/>
    </location>
</feature>
<reference evidence="21" key="1">
    <citation type="submission" date="2019-10" db="EMBL/GenBank/DDBJ databases">
        <title>The sequence and de novo assembly of the wild yak genome.</title>
        <authorList>
            <person name="Liu Y."/>
        </authorList>
    </citation>
    <scope>NUCLEOTIDE SEQUENCE [LARGE SCALE GENOMIC DNA]</scope>
    <source>
        <strain evidence="21">WY2019</strain>
    </source>
</reference>
<dbReference type="InterPro" id="IPR003598">
    <property type="entry name" value="Ig_sub2"/>
</dbReference>
<evidence type="ECO:0000256" key="13">
    <source>
        <dbReference type="ARBA" id="ARBA00023157"/>
    </source>
</evidence>
<dbReference type="Proteomes" id="UP000322234">
    <property type="component" value="Unassembled WGS sequence"/>
</dbReference>
<evidence type="ECO:0000256" key="17">
    <source>
        <dbReference type="ARBA" id="ARBA00071085"/>
    </source>
</evidence>
<keyword evidence="22" id="KW-1185">Reference proteome</keyword>
<dbReference type="InterPro" id="IPR017452">
    <property type="entry name" value="GPCR_Rhodpsn_7TM"/>
</dbReference>
<dbReference type="Pfam" id="PF13927">
    <property type="entry name" value="Ig_3"/>
    <property type="match status" value="2"/>
</dbReference>
<evidence type="ECO:0000256" key="15">
    <source>
        <dbReference type="ARBA" id="ARBA00023319"/>
    </source>
</evidence>
<dbReference type="InterPro" id="IPR003599">
    <property type="entry name" value="Ig_sub"/>
</dbReference>
<keyword evidence="9" id="KW-0130">Cell adhesion</keyword>
<feature type="transmembrane region" description="Helical" evidence="18">
    <location>
        <begin position="118"/>
        <end position="139"/>
    </location>
</feature>
<dbReference type="PANTHER" id="PTHR13771">
    <property type="entry name" value="INTERCELLULAR ADHESION MOLECULE"/>
    <property type="match status" value="1"/>
</dbReference>
<dbReference type="Gene3D" id="2.60.40.10">
    <property type="entry name" value="Immunoglobulins"/>
    <property type="match status" value="11"/>
</dbReference>
<dbReference type="GO" id="GO:0098609">
    <property type="term" value="P:cell-cell adhesion"/>
    <property type="evidence" value="ECO:0007669"/>
    <property type="project" value="InterPro"/>
</dbReference>
<dbReference type="InterPro" id="IPR003989">
    <property type="entry name" value="VCAM-1"/>
</dbReference>
<proteinExistence type="predicted"/>
<feature type="transmembrane region" description="Helical" evidence="18">
    <location>
        <begin position="35"/>
        <end position="55"/>
    </location>
</feature>
<feature type="domain" description="Ig-like" evidence="20">
    <location>
        <begin position="1074"/>
        <end position="1154"/>
    </location>
</feature>
<evidence type="ECO:0000256" key="18">
    <source>
        <dbReference type="SAM" id="Phobius"/>
    </source>
</evidence>
<dbReference type="GO" id="GO:0005576">
    <property type="term" value="C:extracellular region"/>
    <property type="evidence" value="ECO:0007669"/>
    <property type="project" value="UniProtKB-SubCell"/>
</dbReference>
<keyword evidence="11" id="KW-0807">Transducer</keyword>
<evidence type="ECO:0000256" key="1">
    <source>
        <dbReference type="ARBA" id="ARBA00004251"/>
    </source>
</evidence>
<evidence type="ECO:0000256" key="4">
    <source>
        <dbReference type="ARBA" id="ARBA00022525"/>
    </source>
</evidence>
<keyword evidence="13" id="KW-1015">Disulfide bond</keyword>
<dbReference type="CDD" id="cd15211">
    <property type="entry name" value="7tmA_GPR88-like"/>
    <property type="match status" value="1"/>
</dbReference>
<evidence type="ECO:0000256" key="16">
    <source>
        <dbReference type="ARBA" id="ARBA00053967"/>
    </source>
</evidence>
<feature type="domain" description="Ig-like" evidence="20">
    <location>
        <begin position="392"/>
        <end position="473"/>
    </location>
</feature>
<comment type="subcellular location">
    <subcellularLocation>
        <location evidence="1">Cell membrane</location>
        <topology evidence="1">Single-pass type I membrane protein</topology>
    </subcellularLocation>
    <subcellularLocation>
        <location evidence="2">Secreted</location>
    </subcellularLocation>
</comment>
<keyword evidence="10 18" id="KW-1133">Transmembrane helix</keyword>
<evidence type="ECO:0000256" key="11">
    <source>
        <dbReference type="ARBA" id="ARBA00023040"/>
    </source>
</evidence>
<dbReference type="FunFam" id="2.60.40.10:FF:000817">
    <property type="entry name" value="Vascular cell adhesion molecule 1"/>
    <property type="match status" value="1"/>
</dbReference>
<evidence type="ECO:0000256" key="7">
    <source>
        <dbReference type="ARBA" id="ARBA00022737"/>
    </source>
</evidence>
<protein>
    <recommendedName>
        <fullName evidence="17">Vascular cell adhesion protein 1</fullName>
    </recommendedName>
</protein>
<dbReference type="Pfam" id="PF07679">
    <property type="entry name" value="I-set"/>
    <property type="match status" value="4"/>
</dbReference>
<dbReference type="InterPro" id="IPR007110">
    <property type="entry name" value="Ig-like_dom"/>
</dbReference>
<feature type="transmembrane region" description="Helical" evidence="18">
    <location>
        <begin position="1461"/>
        <end position="1481"/>
    </location>
</feature>
<evidence type="ECO:0000259" key="19">
    <source>
        <dbReference type="PROSITE" id="PS50262"/>
    </source>
</evidence>
<dbReference type="GO" id="GO:0005178">
    <property type="term" value="F:integrin binding"/>
    <property type="evidence" value="ECO:0007669"/>
    <property type="project" value="InterPro"/>
</dbReference>
<keyword evidence="4" id="KW-0964">Secreted</keyword>
<evidence type="ECO:0000256" key="5">
    <source>
        <dbReference type="ARBA" id="ARBA00022692"/>
    </source>
</evidence>
<evidence type="ECO:0000256" key="10">
    <source>
        <dbReference type="ARBA" id="ARBA00022989"/>
    </source>
</evidence>
<dbReference type="PANTHER" id="PTHR13771:SF14">
    <property type="entry name" value="VASCULAR CELL ADHESION PROTEIN 1"/>
    <property type="match status" value="1"/>
</dbReference>
<dbReference type="InterPro" id="IPR003987">
    <property type="entry name" value="ICAM_VCAM_N"/>
</dbReference>
<dbReference type="InterPro" id="IPR047012">
    <property type="entry name" value="ICAM_VCAM"/>
</dbReference>
<feature type="domain" description="Ig-like" evidence="20">
    <location>
        <begin position="791"/>
        <end position="866"/>
    </location>
</feature>
<dbReference type="FunFam" id="2.60.40.10:FF:000782">
    <property type="entry name" value="Vascular cell adhesion molecule 1"/>
    <property type="match status" value="2"/>
</dbReference>
<dbReference type="InterPro" id="IPR013098">
    <property type="entry name" value="Ig_I-set"/>
</dbReference>
<dbReference type="InterPro" id="IPR008424">
    <property type="entry name" value="Ig_C2-set"/>
</dbReference>
<dbReference type="PRINTS" id="PR01474">
    <property type="entry name" value="VCAM1"/>
</dbReference>
<feature type="transmembrane region" description="Helical" evidence="18">
    <location>
        <begin position="160"/>
        <end position="179"/>
    </location>
</feature>
<organism evidence="21 22">
    <name type="scientific">Bos mutus</name>
    <name type="common">wild yak</name>
    <dbReference type="NCBI Taxonomy" id="72004"/>
    <lineage>
        <taxon>Eukaryota</taxon>
        <taxon>Metazoa</taxon>
        <taxon>Chordata</taxon>
        <taxon>Craniata</taxon>
        <taxon>Vertebrata</taxon>
        <taxon>Euteleostomi</taxon>
        <taxon>Mammalia</taxon>
        <taxon>Eutheria</taxon>
        <taxon>Laurasiatheria</taxon>
        <taxon>Artiodactyla</taxon>
        <taxon>Ruminantia</taxon>
        <taxon>Pecora</taxon>
        <taxon>Bovidae</taxon>
        <taxon>Bovinae</taxon>
        <taxon>Bos</taxon>
    </lineage>
</organism>
<dbReference type="InterPro" id="IPR013783">
    <property type="entry name" value="Ig-like_fold"/>
</dbReference>
<evidence type="ECO:0000256" key="14">
    <source>
        <dbReference type="ARBA" id="ARBA00023180"/>
    </source>
</evidence>
<dbReference type="SUPFAM" id="SSF48726">
    <property type="entry name" value="Immunoglobulin"/>
    <property type="match status" value="11"/>
</dbReference>
<gene>
    <name evidence="21" type="ORF">E5288_WYG007149</name>
</gene>
<name>A0A6B0QP62_9CETA</name>
<keyword evidence="11" id="KW-0675">Receptor</keyword>
<evidence type="ECO:0000256" key="2">
    <source>
        <dbReference type="ARBA" id="ARBA00004613"/>
    </source>
</evidence>
<comment type="caution">
    <text evidence="21">The sequence shown here is derived from an EMBL/GenBank/DDBJ whole genome shotgun (WGS) entry which is preliminary data.</text>
</comment>
<dbReference type="Pfam" id="PF05790">
    <property type="entry name" value="C2-set"/>
    <property type="match status" value="4"/>
</dbReference>
<evidence type="ECO:0000256" key="8">
    <source>
        <dbReference type="ARBA" id="ARBA00022843"/>
    </source>
</evidence>
<evidence type="ECO:0000256" key="3">
    <source>
        <dbReference type="ARBA" id="ARBA00022475"/>
    </source>
</evidence>
<sequence>MTNSSTSTSSTTGGSLLLLCEEEESWAGRRIPVSLLYSGLAIGGTLANGMVIYLVSSFRKLQTTSNAFIVNGCAADLSVCALWMPQEAVLGLLPAGSVEPPGDWDGAGGSYRLLRGGLLGLGLTVSLLSHCLVALNRYLLITRAPATYQALYQRRHTAGMLALSWALALGLVLLLPPWAPRPGAAPPRVHYPALLAAGALLAQTALLLHCYLGIVRRVRVSVKRLPAQAQPLPAALHPRRAQRRLSGLSVLLLCCVFLLATQPLVWVSLASGFSLPVPWGVQAASWLLCCALSALNPLLYTWRNEEFRRSPFYIDLKNEATDMHTNKTPTCSHVGAAIGFTCSPFRAVKPKALCSYEHRVHVPLCPITVLKDAAEMTEEGQATQAIKVDMFPDKSKIFAQIGDSVSLTCSATGCESPSFSWRTQMDSPLNGKVRNEGTTSTLIMDPVSFEDEHQYLCTVICGAAKLEKAIRVEIYSFSKDPEIHLSSPPEVGKPVTVTCSVPEVYPFERLEIELLKGNHPMKVQDFLEPSEKKAQETKSLDVTFSPTDEDIGTALVCQATLHIYDDDSPPKVRKTTKELEVYKKMFTVEISPGPQIAAQVGDSVVLTCDVRDCESPSFSWRTQIDSPLNGKVRREGSKSTLTLSPVSFENEHFYLCTVICGQKKLEKGIQVELYSFPSDPEIEMSGPLVNGNPVTVSCKVPNVYPSDRLEIELFKGESIMMNKIFLEDVSKKALETKSLEMTFIPTVEDTGNVLVCLAQLPIDEMEFEPKQRQSTQILYVNAQASQIDIFPSESKIFAQIGDSVSLTCSTTGCESPSLSWRTQIDSPLNGKVKTEGTTSTLIMDPVSFEDEHQYLCTAICKDKKLEKAIRVEIYSFSKDPEIHLSSPPEVGKPVTVTCSVPDVYPFERLEIELLKGNRPMKVQDFLEPSEKKAQETKSLDVTFSPTDEDIGTALVCQATLYIYDDDSPPKVRKTTKELEVYISPKDTAISVNPSTRLQEGDSVTMTCTSAGLPAPRILWSKKLDNGNLQLLSENATLTLISMRAEDSGIYVCEGNNPVGKDRKEVKLIVQEKNFTVEISPGPQIAAQVGDSVVLTCDVRDCESPSFSWRTLIDSPLNGNVRSEGSKSTLTLSPVSFENEHFYLCTVMCGQKKLEKRIQVKPYSFPSDPEIEMSGPLVSGNPVTVSCRVPNVYPSDRLEIELFKGESIMMNKTFSKDVSKKALETKSLEKTFIPTTEDIGNVLVCLARLPIDEMEFELKQRQSTQTLYVNVAPRDTTILVSPSSILEEGSSVNMTCSSNGLPAPKILWSRQLSNGDLQPISENATLSFMSTKIEDSGIYVCEGINQAGTSRKEVNLIIQVAPKDIQLTAFPSESVKEGDTVIISCTCGNVPPTLIILKKKAETGYTVLKSTGGAYTIHRAQLEDAGVYQCESKNEVGSQLRSLTLDVKGRESNKDYFSPELLVLYCASSLIIPAIGMIIYFARRANMTGSYSLVEAQKVC</sequence>
<dbReference type="InterPro" id="IPR013151">
    <property type="entry name" value="Immunoglobulin_dom"/>
</dbReference>
<keyword evidence="3" id="KW-1003">Cell membrane</keyword>
<dbReference type="Pfam" id="PF00001">
    <property type="entry name" value="7tm_1"/>
    <property type="match status" value="1"/>
</dbReference>
<keyword evidence="7" id="KW-0677">Repeat</keyword>
<evidence type="ECO:0000256" key="9">
    <source>
        <dbReference type="ARBA" id="ARBA00022889"/>
    </source>
</evidence>
<dbReference type="Gene3D" id="1.20.1070.10">
    <property type="entry name" value="Rhodopsin 7-helix transmembrane proteins"/>
    <property type="match status" value="1"/>
</dbReference>
<dbReference type="PROSITE" id="PS50262">
    <property type="entry name" value="G_PROTEIN_RECEP_F1_2"/>
    <property type="match status" value="1"/>
</dbReference>
<dbReference type="FunFam" id="2.60.40.10:FF:000625">
    <property type="entry name" value="Vascular cell adhesion molecule 1"/>
    <property type="match status" value="4"/>
</dbReference>
<keyword evidence="6" id="KW-0732">Signal</keyword>
<feature type="transmembrane region" description="Helical" evidence="18">
    <location>
        <begin position="245"/>
        <end position="267"/>
    </location>
</feature>
<feature type="domain" description="G-protein coupled receptors family 1 profile" evidence="19">
    <location>
        <begin position="47"/>
        <end position="300"/>
    </location>
</feature>
<feature type="domain" description="Ig-like" evidence="20">
    <location>
        <begin position="570"/>
        <end position="658"/>
    </location>
</feature>
<keyword evidence="12 18" id="KW-0472">Membrane</keyword>
<feature type="transmembrane region" description="Helical" evidence="18">
    <location>
        <begin position="191"/>
        <end position="214"/>
    </location>
</feature>
<dbReference type="SMART" id="SM00408">
    <property type="entry name" value="IGc2"/>
    <property type="match status" value="7"/>
</dbReference>
<dbReference type="GO" id="GO:0004930">
    <property type="term" value="F:G protein-coupled receptor activity"/>
    <property type="evidence" value="ECO:0007669"/>
    <property type="project" value="UniProtKB-KW"/>
</dbReference>
<keyword evidence="14" id="KW-0325">Glycoprotein</keyword>
<keyword evidence="8" id="KW-0832">Ubl conjugation</keyword>
<evidence type="ECO:0000256" key="12">
    <source>
        <dbReference type="ARBA" id="ARBA00023136"/>
    </source>
</evidence>
<evidence type="ECO:0000256" key="6">
    <source>
        <dbReference type="ARBA" id="ARBA00022729"/>
    </source>
</evidence>
<evidence type="ECO:0000313" key="21">
    <source>
        <dbReference type="EMBL" id="MXQ79658.1"/>
    </source>
</evidence>
<dbReference type="GO" id="GO:0005886">
    <property type="term" value="C:plasma membrane"/>
    <property type="evidence" value="ECO:0007669"/>
    <property type="project" value="UniProtKB-SubCell"/>
</dbReference>
<dbReference type="PRINTS" id="PR01472">
    <property type="entry name" value="ICAMVCAM1"/>
</dbReference>
<dbReference type="Pfam" id="PF00047">
    <property type="entry name" value="ig"/>
    <property type="match status" value="1"/>
</dbReference>
<evidence type="ECO:0000259" key="20">
    <source>
        <dbReference type="PROSITE" id="PS50835"/>
    </source>
</evidence>
<dbReference type="InterPro" id="IPR036179">
    <property type="entry name" value="Ig-like_dom_sf"/>
</dbReference>
<dbReference type="InterPro" id="IPR000276">
    <property type="entry name" value="GPCR_Rhodpsn"/>
</dbReference>
<keyword evidence="15" id="KW-0393">Immunoglobulin domain</keyword>
<evidence type="ECO:0000313" key="22">
    <source>
        <dbReference type="Proteomes" id="UP000322234"/>
    </source>
</evidence>
<dbReference type="FunFam" id="1.20.1070.10:FF:000240">
    <property type="entry name" value="probable G-protein coupled receptor 88"/>
    <property type="match status" value="1"/>
</dbReference>